<comment type="caution">
    <text evidence="2">The sequence shown here is derived from an EMBL/GenBank/DDBJ whole genome shotgun (WGS) entry which is preliminary data.</text>
</comment>
<keyword evidence="1" id="KW-0472">Membrane</keyword>
<feature type="transmembrane region" description="Helical" evidence="1">
    <location>
        <begin position="12"/>
        <end position="37"/>
    </location>
</feature>
<evidence type="ECO:0000256" key="1">
    <source>
        <dbReference type="SAM" id="Phobius"/>
    </source>
</evidence>
<dbReference type="AlphaFoldDB" id="A0A839UJ91"/>
<evidence type="ECO:0008006" key="4">
    <source>
        <dbReference type="Google" id="ProtNLM"/>
    </source>
</evidence>
<sequence length="154" mass="16441">MVEYINQHQTEFWLVAGFALLVLEVLVGFAAGVFLFAGLGALITGGLMFVGVLPETWVAGISCTGISSGLSAVVLWQPLRNLQGNKPIEKDNSSDFVGHEFVLSEDVTQSQPGTLQYSGIQWRVELDAGIESLAKGSRVTVVSVEVGAFKVQAL</sequence>
<dbReference type="GO" id="GO:0005886">
    <property type="term" value="C:plasma membrane"/>
    <property type="evidence" value="ECO:0007669"/>
    <property type="project" value="TreeGrafter"/>
</dbReference>
<proteinExistence type="predicted"/>
<keyword evidence="3" id="KW-1185">Reference proteome</keyword>
<dbReference type="PANTHER" id="PTHR33507">
    <property type="entry name" value="INNER MEMBRANE PROTEIN YBBJ"/>
    <property type="match status" value="1"/>
</dbReference>
<name>A0A839UJ91_9GAMM</name>
<evidence type="ECO:0000313" key="2">
    <source>
        <dbReference type="EMBL" id="MBB3167633.1"/>
    </source>
</evidence>
<dbReference type="PANTHER" id="PTHR33507:SF3">
    <property type="entry name" value="INNER MEMBRANE PROTEIN YBBJ"/>
    <property type="match status" value="1"/>
</dbReference>
<accession>A0A839UJ91</accession>
<evidence type="ECO:0000313" key="3">
    <source>
        <dbReference type="Proteomes" id="UP000559987"/>
    </source>
</evidence>
<dbReference type="InterPro" id="IPR052165">
    <property type="entry name" value="Membrane_assoc_protease"/>
</dbReference>
<reference evidence="2 3" key="1">
    <citation type="submission" date="2020-08" db="EMBL/GenBank/DDBJ databases">
        <title>Genomic Encyclopedia of Type Strains, Phase III (KMG-III): the genomes of soil and plant-associated and newly described type strains.</title>
        <authorList>
            <person name="Whitman W."/>
        </authorList>
    </citation>
    <scope>NUCLEOTIDE SEQUENCE [LARGE SCALE GENOMIC DNA]</scope>
    <source>
        <strain evidence="2 3">CECT 8571</strain>
    </source>
</reference>
<dbReference type="InterPro" id="IPR012340">
    <property type="entry name" value="NA-bd_OB-fold"/>
</dbReference>
<dbReference type="Proteomes" id="UP000559987">
    <property type="component" value="Unassembled WGS sequence"/>
</dbReference>
<dbReference type="EMBL" id="JACHXZ010000001">
    <property type="protein sequence ID" value="MBB3167633.1"/>
    <property type="molecule type" value="Genomic_DNA"/>
</dbReference>
<keyword evidence="1" id="KW-0812">Transmembrane</keyword>
<dbReference type="Gene3D" id="2.40.50.140">
    <property type="entry name" value="Nucleic acid-binding proteins"/>
    <property type="match status" value="1"/>
</dbReference>
<protein>
    <recommendedName>
        <fullName evidence="4">NfeD-like C-terminal domain-containing protein</fullName>
    </recommendedName>
</protein>
<organism evidence="2 3">
    <name type="scientific">Simiduia aestuariiviva</name>
    <dbReference type="NCBI Taxonomy" id="1510459"/>
    <lineage>
        <taxon>Bacteria</taxon>
        <taxon>Pseudomonadati</taxon>
        <taxon>Pseudomonadota</taxon>
        <taxon>Gammaproteobacteria</taxon>
        <taxon>Cellvibrionales</taxon>
        <taxon>Cellvibrionaceae</taxon>
        <taxon>Simiduia</taxon>
    </lineage>
</organism>
<dbReference type="RefSeq" id="WP_183908520.1">
    <property type="nucleotide sequence ID" value="NZ_JACHXZ010000001.1"/>
</dbReference>
<feature type="transmembrane region" description="Helical" evidence="1">
    <location>
        <begin position="57"/>
        <end position="76"/>
    </location>
</feature>
<gene>
    <name evidence="2" type="ORF">FHS30_000809</name>
</gene>
<keyword evidence="1" id="KW-1133">Transmembrane helix</keyword>